<proteinExistence type="predicted"/>
<feature type="region of interest" description="Disordered" evidence="1">
    <location>
        <begin position="1"/>
        <end position="40"/>
    </location>
</feature>
<gene>
    <name evidence="3" type="ORF">GQ607_002975</name>
</gene>
<keyword evidence="2" id="KW-1133">Transmembrane helix</keyword>
<name>A0A8H3WPX2_9PEZI</name>
<feature type="non-terminal residue" evidence="3">
    <location>
        <position position="1"/>
    </location>
</feature>
<evidence type="ECO:0000256" key="1">
    <source>
        <dbReference type="SAM" id="MobiDB-lite"/>
    </source>
</evidence>
<evidence type="ECO:0000313" key="3">
    <source>
        <dbReference type="EMBL" id="KAF0329802.1"/>
    </source>
</evidence>
<reference evidence="3 4" key="1">
    <citation type="submission" date="2019-12" db="EMBL/GenBank/DDBJ databases">
        <title>A genome sequence resource for the geographically widespread anthracnose pathogen Colletotrichum asianum.</title>
        <authorList>
            <person name="Meng Y."/>
        </authorList>
    </citation>
    <scope>NUCLEOTIDE SEQUENCE [LARGE SCALE GENOMIC DNA]</scope>
    <source>
        <strain evidence="3 4">ICMP 18580</strain>
    </source>
</reference>
<comment type="caution">
    <text evidence="3">The sequence shown here is derived from an EMBL/GenBank/DDBJ whole genome shotgun (WGS) entry which is preliminary data.</text>
</comment>
<sequence length="82" mass="9012">KRRLRHAKTGAQSPGPAPSPGNHPGVAGYSFTPTSPADHRRIGTTRIGRFTGRFLGVTSPLCAIFLDMCGHMLIYEREYQDE</sequence>
<evidence type="ECO:0000313" key="4">
    <source>
        <dbReference type="Proteomes" id="UP000434172"/>
    </source>
</evidence>
<dbReference type="EMBL" id="WOWK01000010">
    <property type="protein sequence ID" value="KAF0329802.1"/>
    <property type="molecule type" value="Genomic_DNA"/>
</dbReference>
<keyword evidence="2" id="KW-0812">Transmembrane</keyword>
<protein>
    <submittedName>
        <fullName evidence="3">Uncharacterized protein</fullName>
    </submittedName>
</protein>
<keyword evidence="2" id="KW-0472">Membrane</keyword>
<accession>A0A8H3WPX2</accession>
<feature type="transmembrane region" description="Helical" evidence="2">
    <location>
        <begin position="54"/>
        <end position="75"/>
    </location>
</feature>
<dbReference type="AlphaFoldDB" id="A0A8H3WPX2"/>
<organism evidence="3 4">
    <name type="scientific">Colletotrichum asianum</name>
    <dbReference type="NCBI Taxonomy" id="702518"/>
    <lineage>
        <taxon>Eukaryota</taxon>
        <taxon>Fungi</taxon>
        <taxon>Dikarya</taxon>
        <taxon>Ascomycota</taxon>
        <taxon>Pezizomycotina</taxon>
        <taxon>Sordariomycetes</taxon>
        <taxon>Hypocreomycetidae</taxon>
        <taxon>Glomerellales</taxon>
        <taxon>Glomerellaceae</taxon>
        <taxon>Colletotrichum</taxon>
        <taxon>Colletotrichum gloeosporioides species complex</taxon>
    </lineage>
</organism>
<evidence type="ECO:0000256" key="2">
    <source>
        <dbReference type="SAM" id="Phobius"/>
    </source>
</evidence>
<dbReference type="Proteomes" id="UP000434172">
    <property type="component" value="Unassembled WGS sequence"/>
</dbReference>
<keyword evidence="4" id="KW-1185">Reference proteome</keyword>